<dbReference type="EMBL" id="CTRP01000012">
    <property type="protein sequence ID" value="CQR73250.1"/>
    <property type="molecule type" value="Genomic_DNA"/>
</dbReference>
<keyword evidence="3" id="KW-1185">Reference proteome</keyword>
<proteinExistence type="predicted"/>
<name>A0A0U1L0P6_9FIRM</name>
<gene>
    <name evidence="2" type="ORF">SpAn4DRAFT_2482</name>
</gene>
<dbReference type="Proteomes" id="UP000049855">
    <property type="component" value="Unassembled WGS sequence"/>
</dbReference>
<evidence type="ECO:0000313" key="3">
    <source>
        <dbReference type="Proteomes" id="UP000049855"/>
    </source>
</evidence>
<organism evidence="2 3">
    <name type="scientific">Sporomusa ovata</name>
    <dbReference type="NCBI Taxonomy" id="2378"/>
    <lineage>
        <taxon>Bacteria</taxon>
        <taxon>Bacillati</taxon>
        <taxon>Bacillota</taxon>
        <taxon>Negativicutes</taxon>
        <taxon>Selenomonadales</taxon>
        <taxon>Sporomusaceae</taxon>
        <taxon>Sporomusa</taxon>
    </lineage>
</organism>
<reference evidence="3" key="1">
    <citation type="submission" date="2015-03" db="EMBL/GenBank/DDBJ databases">
        <authorList>
            <person name="Nijsse Bart"/>
        </authorList>
    </citation>
    <scope>NUCLEOTIDE SEQUENCE [LARGE SCALE GENOMIC DNA]</scope>
</reference>
<dbReference type="AlphaFoldDB" id="A0A0U1L0P6"/>
<accession>A0A0U1L0P6</accession>
<evidence type="ECO:0000313" key="2">
    <source>
        <dbReference type="EMBL" id="CQR73250.1"/>
    </source>
</evidence>
<evidence type="ECO:0000256" key="1">
    <source>
        <dbReference type="SAM" id="MobiDB-lite"/>
    </source>
</evidence>
<protein>
    <submittedName>
        <fullName evidence="2">Uncharacterized protein</fullName>
    </submittedName>
</protein>
<sequence length="42" mass="4447">MFGSRNMRQQSVLERNGGKSPRAEAVPGKPTGKIIGGRGTGY</sequence>
<feature type="region of interest" description="Disordered" evidence="1">
    <location>
        <begin position="1"/>
        <end position="42"/>
    </location>
</feature>
<feature type="compositionally biased region" description="Polar residues" evidence="1">
    <location>
        <begin position="1"/>
        <end position="13"/>
    </location>
</feature>